<gene>
    <name evidence="1" type="ORF">PanWU01x14_150600</name>
</gene>
<sequence length="87" mass="9763">MALGDKLANMSFEVELNDTNVGVKLDEQVCDYGNWKLKGVPYIHALACFNTIWDTRVSGATAESEREVQAMFYNGDDELLQSQITQD</sequence>
<keyword evidence="2" id="KW-1185">Reference proteome</keyword>
<name>A0A2P5CIA7_PARAD</name>
<dbReference type="Proteomes" id="UP000237105">
    <property type="component" value="Unassembled WGS sequence"/>
</dbReference>
<dbReference type="AlphaFoldDB" id="A0A2P5CIA7"/>
<protein>
    <recommendedName>
        <fullName evidence="3">Zinc finger, PMZ-type</fullName>
    </recommendedName>
</protein>
<dbReference type="EMBL" id="JXTB01000127">
    <property type="protein sequence ID" value="PON60763.1"/>
    <property type="molecule type" value="Genomic_DNA"/>
</dbReference>
<proteinExistence type="predicted"/>
<reference evidence="2" key="1">
    <citation type="submission" date="2016-06" db="EMBL/GenBank/DDBJ databases">
        <title>Parallel loss of symbiosis genes in relatives of nitrogen-fixing non-legume Parasponia.</title>
        <authorList>
            <person name="Van Velzen R."/>
            <person name="Holmer R."/>
            <person name="Bu F."/>
            <person name="Rutten L."/>
            <person name="Van Zeijl A."/>
            <person name="Liu W."/>
            <person name="Santuari L."/>
            <person name="Cao Q."/>
            <person name="Sharma T."/>
            <person name="Shen D."/>
            <person name="Roswanjaya Y."/>
            <person name="Wardhani T."/>
            <person name="Kalhor M.S."/>
            <person name="Jansen J."/>
            <person name="Van den Hoogen J."/>
            <person name="Gungor B."/>
            <person name="Hartog M."/>
            <person name="Hontelez J."/>
            <person name="Verver J."/>
            <person name="Yang W.-C."/>
            <person name="Schijlen E."/>
            <person name="Repin R."/>
            <person name="Schilthuizen M."/>
            <person name="Schranz E."/>
            <person name="Heidstra R."/>
            <person name="Miyata K."/>
            <person name="Fedorova E."/>
            <person name="Kohlen W."/>
            <person name="Bisseling T."/>
            <person name="Smit S."/>
            <person name="Geurts R."/>
        </authorList>
    </citation>
    <scope>NUCLEOTIDE SEQUENCE [LARGE SCALE GENOMIC DNA]</scope>
    <source>
        <strain evidence="2">cv. WU1-14</strain>
    </source>
</reference>
<evidence type="ECO:0000313" key="2">
    <source>
        <dbReference type="Proteomes" id="UP000237105"/>
    </source>
</evidence>
<comment type="caution">
    <text evidence="1">The sequence shown here is derived from an EMBL/GenBank/DDBJ whole genome shotgun (WGS) entry which is preliminary data.</text>
</comment>
<organism evidence="1 2">
    <name type="scientific">Parasponia andersonii</name>
    <name type="common">Sponia andersonii</name>
    <dbReference type="NCBI Taxonomy" id="3476"/>
    <lineage>
        <taxon>Eukaryota</taxon>
        <taxon>Viridiplantae</taxon>
        <taxon>Streptophyta</taxon>
        <taxon>Embryophyta</taxon>
        <taxon>Tracheophyta</taxon>
        <taxon>Spermatophyta</taxon>
        <taxon>Magnoliopsida</taxon>
        <taxon>eudicotyledons</taxon>
        <taxon>Gunneridae</taxon>
        <taxon>Pentapetalae</taxon>
        <taxon>rosids</taxon>
        <taxon>fabids</taxon>
        <taxon>Rosales</taxon>
        <taxon>Cannabaceae</taxon>
        <taxon>Parasponia</taxon>
    </lineage>
</organism>
<accession>A0A2P5CIA7</accession>
<dbReference type="OrthoDB" id="1422956at2759"/>
<evidence type="ECO:0008006" key="3">
    <source>
        <dbReference type="Google" id="ProtNLM"/>
    </source>
</evidence>
<evidence type="ECO:0000313" key="1">
    <source>
        <dbReference type="EMBL" id="PON60763.1"/>
    </source>
</evidence>